<dbReference type="GO" id="GO:0004869">
    <property type="term" value="F:cysteine-type endopeptidase inhibitor activity"/>
    <property type="evidence" value="ECO:0007669"/>
    <property type="project" value="InterPro"/>
</dbReference>
<dbReference type="SMART" id="SM00043">
    <property type="entry name" value="CY"/>
    <property type="match status" value="1"/>
</dbReference>
<name>A0A5A9P8P3_9TELE</name>
<dbReference type="GO" id="GO:0005615">
    <property type="term" value="C:extracellular space"/>
    <property type="evidence" value="ECO:0007669"/>
    <property type="project" value="TreeGrafter"/>
</dbReference>
<dbReference type="Proteomes" id="UP000324632">
    <property type="component" value="Chromosome 8"/>
</dbReference>
<dbReference type="GO" id="GO:0005737">
    <property type="term" value="C:cytoplasm"/>
    <property type="evidence" value="ECO:0007669"/>
    <property type="project" value="TreeGrafter"/>
</dbReference>
<evidence type="ECO:0000259" key="4">
    <source>
        <dbReference type="SMART" id="SM00043"/>
    </source>
</evidence>
<dbReference type="EMBL" id="SOYY01000008">
    <property type="protein sequence ID" value="KAA0718132.1"/>
    <property type="molecule type" value="Genomic_DNA"/>
</dbReference>
<dbReference type="InterPro" id="IPR018073">
    <property type="entry name" value="Prot_inh_cystat_CS"/>
</dbReference>
<dbReference type="InterPro" id="IPR046350">
    <property type="entry name" value="Cystatin_sf"/>
</dbReference>
<keyword evidence="6" id="KW-1185">Reference proteome</keyword>
<evidence type="ECO:0000256" key="2">
    <source>
        <dbReference type="ARBA" id="ARBA00023157"/>
    </source>
</evidence>
<feature type="chain" id="PRO_5022844961" evidence="3">
    <location>
        <begin position="20"/>
        <end position="141"/>
    </location>
</feature>
<dbReference type="Pfam" id="PF00031">
    <property type="entry name" value="Cystatin"/>
    <property type="match status" value="1"/>
</dbReference>
<sequence length="141" mass="15511">MYVKMIVSVLAVILAVASAGRSGGVVDADMNDKDAKDALQFAVAQHNRESSDIYVRHVYEVVKVQTQVVSGIKYIFTVKMAKTSCRKGGVEALCTIPKDPANEMVTRTLNSNLPTCQFEVWSQPWLNKIEVVENTCKQTSG</sequence>
<dbReference type="AlphaFoldDB" id="A0A5A9P8P3"/>
<evidence type="ECO:0000256" key="3">
    <source>
        <dbReference type="SAM" id="SignalP"/>
    </source>
</evidence>
<keyword evidence="2" id="KW-1015">Disulfide bond</keyword>
<accession>A0A5A9P8P3</accession>
<proteinExistence type="inferred from homology"/>
<keyword evidence="3" id="KW-0732">Signal</keyword>
<dbReference type="PROSITE" id="PS00287">
    <property type="entry name" value="CYSTATIN"/>
    <property type="match status" value="1"/>
</dbReference>
<comment type="caution">
    <text evidence="5">The sequence shown here is derived from an EMBL/GenBank/DDBJ whole genome shotgun (WGS) entry which is preliminary data.</text>
</comment>
<evidence type="ECO:0000313" key="5">
    <source>
        <dbReference type="EMBL" id="KAA0718132.1"/>
    </source>
</evidence>
<evidence type="ECO:0000313" key="6">
    <source>
        <dbReference type="Proteomes" id="UP000324632"/>
    </source>
</evidence>
<dbReference type="InterPro" id="IPR000010">
    <property type="entry name" value="Cystatin_dom"/>
</dbReference>
<dbReference type="FunFam" id="3.10.450.10:FF:000004">
    <property type="entry name" value="Cystatin C"/>
    <property type="match status" value="1"/>
</dbReference>
<dbReference type="Gene3D" id="3.10.450.10">
    <property type="match status" value="1"/>
</dbReference>
<comment type="similarity">
    <text evidence="1">Belongs to the cystatin family.</text>
</comment>
<evidence type="ECO:0000256" key="1">
    <source>
        <dbReference type="ARBA" id="ARBA00009403"/>
    </source>
</evidence>
<feature type="signal peptide" evidence="3">
    <location>
        <begin position="1"/>
        <end position="19"/>
    </location>
</feature>
<gene>
    <name evidence="5" type="ORF">E1301_Tti001274</name>
</gene>
<organism evidence="5 6">
    <name type="scientific">Triplophysa tibetana</name>
    <dbReference type="NCBI Taxonomy" id="1572043"/>
    <lineage>
        <taxon>Eukaryota</taxon>
        <taxon>Metazoa</taxon>
        <taxon>Chordata</taxon>
        <taxon>Craniata</taxon>
        <taxon>Vertebrata</taxon>
        <taxon>Euteleostomi</taxon>
        <taxon>Actinopterygii</taxon>
        <taxon>Neopterygii</taxon>
        <taxon>Teleostei</taxon>
        <taxon>Ostariophysi</taxon>
        <taxon>Cypriniformes</taxon>
        <taxon>Nemacheilidae</taxon>
        <taxon>Triplophysa</taxon>
    </lineage>
</organism>
<dbReference type="PANTHER" id="PTHR46186:SF12">
    <property type="entry name" value="CYSTATIN C (AMYLOID ANGIOPATHY AND CEREBRAL HEMORRHAGE)-RELATED"/>
    <property type="match status" value="1"/>
</dbReference>
<protein>
    <submittedName>
        <fullName evidence="5">Cystatin Ovarian cystatin P12</fullName>
    </submittedName>
</protein>
<dbReference type="GO" id="GO:0031982">
    <property type="term" value="C:vesicle"/>
    <property type="evidence" value="ECO:0007669"/>
    <property type="project" value="TreeGrafter"/>
</dbReference>
<reference evidence="5 6" key="1">
    <citation type="journal article" date="2019" name="Mol. Ecol. Resour.">
        <title>Chromosome-level genome assembly of Triplophysa tibetana, a fish adapted to the harsh high-altitude environment of the Tibetan Plateau.</title>
        <authorList>
            <person name="Yang X."/>
            <person name="Liu H."/>
            <person name="Ma Z."/>
            <person name="Zou Y."/>
            <person name="Zou M."/>
            <person name="Mao Y."/>
            <person name="Li X."/>
            <person name="Wang H."/>
            <person name="Chen T."/>
            <person name="Wang W."/>
            <person name="Yang R."/>
        </authorList>
    </citation>
    <scope>NUCLEOTIDE SEQUENCE [LARGE SCALE GENOMIC DNA]</scope>
    <source>
        <strain evidence="5">TTIB1903HZAU</strain>
        <tissue evidence="5">Muscle</tissue>
    </source>
</reference>
<feature type="domain" description="Cystatin" evidence="4">
    <location>
        <begin position="20"/>
        <end position="137"/>
    </location>
</feature>
<dbReference type="PANTHER" id="PTHR46186">
    <property type="entry name" value="CYSTATIN"/>
    <property type="match status" value="1"/>
</dbReference>
<dbReference type="CDD" id="cd00042">
    <property type="entry name" value="CY"/>
    <property type="match status" value="1"/>
</dbReference>
<dbReference type="SUPFAM" id="SSF54403">
    <property type="entry name" value="Cystatin/monellin"/>
    <property type="match status" value="1"/>
</dbReference>